<reference evidence="1 2" key="1">
    <citation type="submission" date="2017-06" db="EMBL/GenBank/DDBJ databases">
        <title>Evolution towards high GC content and high-temperature stress adaptation in endophytic Pseudomonas oryzihabitans impacted its plant-growth promoting traits.</title>
        <authorList>
            <person name="Nascimento F.X."/>
        </authorList>
    </citation>
    <scope>NUCLEOTIDE SEQUENCE [LARGE SCALE GENOMIC DNA]</scope>
    <source>
        <strain evidence="1 2">MS8</strain>
    </source>
</reference>
<dbReference type="EMBL" id="CP022198">
    <property type="protein sequence ID" value="AXA65985.1"/>
    <property type="molecule type" value="Genomic_DNA"/>
</dbReference>
<evidence type="ECO:0000313" key="1">
    <source>
        <dbReference type="EMBL" id="AXA65985.1"/>
    </source>
</evidence>
<sequence>MARRLSSAGLRDSLAPLFYPGPITDTLAAGALMKSCLSGLGLALLLTTGVAHAEKLLLEGTLGPARVVVEVDSTANDEAYGRYFYDRYRRDLRLSGPAQAGDRLRLEEGAPWQDGPKASWSLTRGKDGSWTGTWSGAGKTLPLALAPLQPGQSAAADRYRQKLRQDDPYEYRRLQGLRLEQGERQTFMGRGLRWWREPVSGMRLFTVEGASEAANAVLRERLWAEVDAHLSCIGADGEHSLEVTPQLLSERVLSVNLFSQYSCSGAAHPDFGSAPLTLDLQTGEELALEDFLWLGHGQPIRPQPEDRYSQALADYRQQTLAPWVIRLFTRRYPQLMQAPADGDGCDYRSADVWQFAPWYLTPRGLYLGPTFFRAARNCDEPGGTLVPYAEVRKHPGPLVGLLPR</sequence>
<dbReference type="AlphaFoldDB" id="A0A2Z5A5A8"/>
<organism evidence="1 2">
    <name type="scientific">Pseudomonas oryzihabitans</name>
    <dbReference type="NCBI Taxonomy" id="47885"/>
    <lineage>
        <taxon>Bacteria</taxon>
        <taxon>Pseudomonadati</taxon>
        <taxon>Pseudomonadota</taxon>
        <taxon>Gammaproteobacteria</taxon>
        <taxon>Pseudomonadales</taxon>
        <taxon>Pseudomonadaceae</taxon>
        <taxon>Pseudomonas</taxon>
    </lineage>
</organism>
<dbReference type="STRING" id="47885.APT59_05820"/>
<dbReference type="Proteomes" id="UP000250579">
    <property type="component" value="Chromosome"/>
</dbReference>
<evidence type="ECO:0000313" key="2">
    <source>
        <dbReference type="Proteomes" id="UP000250579"/>
    </source>
</evidence>
<proteinExistence type="predicted"/>
<accession>A0A2Z5A5A8</accession>
<gene>
    <name evidence="1" type="ORF">CE139_09185</name>
</gene>
<name>A0A2Z5A5A8_9PSED</name>
<evidence type="ECO:0008006" key="3">
    <source>
        <dbReference type="Google" id="ProtNLM"/>
    </source>
</evidence>
<protein>
    <recommendedName>
        <fullName evidence="3">DUF3298 domain-containing protein</fullName>
    </recommendedName>
</protein>